<protein>
    <submittedName>
        <fullName evidence="5">Hydroxypyruvate isomerase</fullName>
    </submittedName>
</protein>
<proteinExistence type="inferred from homology"/>
<dbReference type="InterPro" id="IPR013022">
    <property type="entry name" value="Xyl_isomerase-like_TIM-brl"/>
</dbReference>
<gene>
    <name evidence="5" type="ORF">AUJ66_07490</name>
</gene>
<evidence type="ECO:0000256" key="2">
    <source>
        <dbReference type="PIRNR" id="PIRNR006241"/>
    </source>
</evidence>
<evidence type="ECO:0000313" key="5">
    <source>
        <dbReference type="EMBL" id="OIN96069.1"/>
    </source>
</evidence>
<reference evidence="5 6" key="1">
    <citation type="journal article" date="2016" name="Environ. Microbiol.">
        <title>Genomic resolution of a cold subsurface aquifer community provides metabolic insights for novel microbes adapted to high CO concentrations.</title>
        <authorList>
            <person name="Probst A.J."/>
            <person name="Castelle C.J."/>
            <person name="Singh A."/>
            <person name="Brown C.T."/>
            <person name="Anantharaman K."/>
            <person name="Sharon I."/>
            <person name="Hug L.A."/>
            <person name="Burstein D."/>
            <person name="Emerson J.B."/>
            <person name="Thomas B.C."/>
            <person name="Banfield J.F."/>
        </authorList>
    </citation>
    <scope>NUCLEOTIDE SEQUENCE [LARGE SCALE GENOMIC DNA]</scope>
    <source>
        <strain evidence="5">CG1_02_38_46</strain>
    </source>
</reference>
<evidence type="ECO:0000256" key="3">
    <source>
        <dbReference type="PIRSR" id="PIRSR006241-50"/>
    </source>
</evidence>
<feature type="active site" description="Proton donor/acceptor" evidence="3">
    <location>
        <position position="136"/>
    </location>
</feature>
<dbReference type="InterPro" id="IPR036237">
    <property type="entry name" value="Xyl_isomerase-like_sf"/>
</dbReference>
<dbReference type="Gene3D" id="3.20.20.150">
    <property type="entry name" value="Divalent-metal-dependent TIM barrel enzymes"/>
    <property type="match status" value="1"/>
</dbReference>
<feature type="active site" description="Proton donor/acceptor" evidence="3">
    <location>
        <position position="234"/>
    </location>
</feature>
<feature type="domain" description="Xylose isomerase-like TIM barrel" evidence="4">
    <location>
        <begin position="22"/>
        <end position="244"/>
    </location>
</feature>
<comment type="similarity">
    <text evidence="2">Belongs to the hyi family.</text>
</comment>
<dbReference type="SUPFAM" id="SSF51658">
    <property type="entry name" value="Xylose isomerase-like"/>
    <property type="match status" value="1"/>
</dbReference>
<dbReference type="STRING" id="1817893.AUJ66_07490"/>
<evidence type="ECO:0000313" key="6">
    <source>
        <dbReference type="Proteomes" id="UP000182278"/>
    </source>
</evidence>
<dbReference type="Proteomes" id="UP000182278">
    <property type="component" value="Unassembled WGS sequence"/>
</dbReference>
<dbReference type="Pfam" id="PF01261">
    <property type="entry name" value="AP_endonuc_2"/>
    <property type="match status" value="1"/>
</dbReference>
<dbReference type="PIRSF" id="PIRSF006241">
    <property type="entry name" value="HyI"/>
    <property type="match status" value="1"/>
</dbReference>
<keyword evidence="5" id="KW-0670">Pyruvate</keyword>
<dbReference type="GO" id="GO:0016853">
    <property type="term" value="F:isomerase activity"/>
    <property type="evidence" value="ECO:0007669"/>
    <property type="project" value="UniProtKB-KW"/>
</dbReference>
<dbReference type="PANTHER" id="PTHR43489">
    <property type="entry name" value="ISOMERASE"/>
    <property type="match status" value="1"/>
</dbReference>
<name>A0A1J4SCU8_9BACT</name>
<evidence type="ECO:0000256" key="1">
    <source>
        <dbReference type="ARBA" id="ARBA00023235"/>
    </source>
</evidence>
<comment type="caution">
    <text evidence="5">The sequence shown here is derived from an EMBL/GenBank/DDBJ whole genome shotgun (WGS) entry which is preliminary data.</text>
</comment>
<dbReference type="AlphaFoldDB" id="A0A1J4SCU8"/>
<dbReference type="PANTHER" id="PTHR43489:SF3">
    <property type="entry name" value="XYLOSE ISOMERASE DOMAIN PROTEIN TIM BARREL"/>
    <property type="match status" value="1"/>
</dbReference>
<organism evidence="5 6">
    <name type="scientific">Candidatus Desantisbacteria bacterium CG1_02_38_46</name>
    <dbReference type="NCBI Taxonomy" id="1817893"/>
    <lineage>
        <taxon>Bacteria</taxon>
        <taxon>Candidatus Desantisiibacteriota</taxon>
    </lineage>
</organism>
<dbReference type="InterPro" id="IPR050417">
    <property type="entry name" value="Sugar_Epim/Isomerase"/>
</dbReference>
<accession>A0A1J4SCU8</accession>
<evidence type="ECO:0000259" key="4">
    <source>
        <dbReference type="Pfam" id="PF01261"/>
    </source>
</evidence>
<dbReference type="InterPro" id="IPR026040">
    <property type="entry name" value="HyI-like"/>
</dbReference>
<sequence length="257" mass="28777">MIKLSPCAETIFTDLSFLERIDKFAGIGFSAFEFWGWRNKDIDGMLKKMDKNKIVVSSVGVDPWAVLVQDGQKDAFLKSIEESVAAAHKMNVKRLIVTTGNELQGVPREAQHENIVKYLKAATPIAEKEGVTLVLEPLNILVNHKGYYLSTSAEGFQIIREVGSKNVKLLYDIYHQQITEGNIIQNITQNVDLIGHFHSADVPGRHEFGTGELNYRNIIQRIKETGYNGYIGLEFIPLKPSGEALKNILEIMNGVCD</sequence>
<keyword evidence="1 2" id="KW-0413">Isomerase</keyword>
<dbReference type="EMBL" id="MNUO01000114">
    <property type="protein sequence ID" value="OIN96069.1"/>
    <property type="molecule type" value="Genomic_DNA"/>
</dbReference>